<keyword evidence="2" id="KW-0436">Ligase</keyword>
<dbReference type="InterPro" id="IPR050664">
    <property type="entry name" value="Octanoyltrans_LipM/LipL"/>
</dbReference>
<feature type="domain" description="BPL/LPL catalytic" evidence="1">
    <location>
        <begin position="35"/>
        <end position="221"/>
    </location>
</feature>
<protein>
    <submittedName>
        <fullName evidence="2">Lipoate-protein ligase A</fullName>
    </submittedName>
</protein>
<gene>
    <name evidence="2" type="ORF">EV03_1757</name>
</gene>
<name>A0A0A2C387_PROMR</name>
<sequence>MNNLEEVLYLNPLELSGPEQMAIDLFLLEKSLAEKNFNMAVRFYTWDGDWLSIGKNQKELPKKWIELLKNEQLKIVRRPSGGKAVLHSRGLTYALIWKYPPRNKKESYLKTTQWLKDGIKKAGVDLFYGNQPVNMSNSNCFSTSTLADLVDQDKNKHIGSAQYWRNGHLLQHGEILMEPSKQLWKKVFNADPPKIKNKIKDKDKVINFLKESLGKTWPNSQISTYKLDQKDKEIIKLSAINKFKQINNY</sequence>
<comment type="caution">
    <text evidence="2">The sequence shown here is derived from an EMBL/GenBank/DDBJ whole genome shotgun (WGS) entry which is preliminary data.</text>
</comment>
<reference evidence="3" key="1">
    <citation type="journal article" date="2014" name="Sci. Data">
        <title>Genomes of diverse isolates of the marine cyanobacterium Prochlorococcus.</title>
        <authorList>
            <person name="Biller S."/>
            <person name="Berube P."/>
            <person name="Thompson J."/>
            <person name="Kelly L."/>
            <person name="Roggensack S."/>
            <person name="Awad L."/>
            <person name="Roache-Johnson K."/>
            <person name="Ding H."/>
            <person name="Giovannoni S.J."/>
            <person name="Moore L.R."/>
            <person name="Chisholm S.W."/>
        </authorList>
    </citation>
    <scope>NUCLEOTIDE SEQUENCE [LARGE SCALE GENOMIC DNA]</scope>
    <source>
        <strain evidence="3">PAC1</strain>
    </source>
</reference>
<dbReference type="Pfam" id="PF21948">
    <property type="entry name" value="LplA-B_cat"/>
    <property type="match status" value="1"/>
</dbReference>
<dbReference type="GO" id="GO:0016874">
    <property type="term" value="F:ligase activity"/>
    <property type="evidence" value="ECO:0007669"/>
    <property type="project" value="UniProtKB-KW"/>
</dbReference>
<dbReference type="AlphaFoldDB" id="A0A0A2C387"/>
<organism evidence="2 3">
    <name type="scientific">Prochlorococcus marinus str. PAC1</name>
    <dbReference type="NCBI Taxonomy" id="59924"/>
    <lineage>
        <taxon>Bacteria</taxon>
        <taxon>Bacillati</taxon>
        <taxon>Cyanobacteriota</taxon>
        <taxon>Cyanophyceae</taxon>
        <taxon>Synechococcales</taxon>
        <taxon>Prochlorococcaceae</taxon>
        <taxon>Prochlorococcus</taxon>
    </lineage>
</organism>
<dbReference type="Gene3D" id="3.30.930.10">
    <property type="entry name" value="Bira Bifunctional Protein, Domain 2"/>
    <property type="match status" value="1"/>
</dbReference>
<dbReference type="SUPFAM" id="SSF55681">
    <property type="entry name" value="Class II aaRS and biotin synthetases"/>
    <property type="match status" value="1"/>
</dbReference>
<evidence type="ECO:0000313" key="2">
    <source>
        <dbReference type="EMBL" id="KGG19375.1"/>
    </source>
</evidence>
<dbReference type="EMBL" id="JNAX01000015">
    <property type="protein sequence ID" value="KGG19375.1"/>
    <property type="molecule type" value="Genomic_DNA"/>
</dbReference>
<evidence type="ECO:0000313" key="3">
    <source>
        <dbReference type="Proteomes" id="UP000030392"/>
    </source>
</evidence>
<dbReference type="PANTHER" id="PTHR43679">
    <property type="entry name" value="OCTANOYLTRANSFERASE LIPM-RELATED"/>
    <property type="match status" value="1"/>
</dbReference>
<proteinExistence type="predicted"/>
<dbReference type="PANTHER" id="PTHR43679:SF2">
    <property type="entry name" value="OCTANOYL-[GCVH]:PROTEIN N-OCTANOYLTRANSFERASE"/>
    <property type="match status" value="1"/>
</dbReference>
<dbReference type="InterPro" id="IPR045864">
    <property type="entry name" value="aa-tRNA-synth_II/BPL/LPL"/>
</dbReference>
<dbReference type="PROSITE" id="PS51733">
    <property type="entry name" value="BPL_LPL_CATALYTIC"/>
    <property type="match status" value="1"/>
</dbReference>
<dbReference type="InterPro" id="IPR004143">
    <property type="entry name" value="BPL_LPL_catalytic"/>
</dbReference>
<accession>A0A0A2C387</accession>
<dbReference type="RefSeq" id="WP_036906962.1">
    <property type="nucleotide sequence ID" value="NZ_CP138967.1"/>
</dbReference>
<evidence type="ECO:0000259" key="1">
    <source>
        <dbReference type="PROSITE" id="PS51733"/>
    </source>
</evidence>
<dbReference type="Proteomes" id="UP000030392">
    <property type="component" value="Unassembled WGS sequence"/>
</dbReference>